<name>A0ABP8GHR5_9BACT</name>
<keyword evidence="2" id="KW-1185">Reference proteome</keyword>
<proteinExistence type="predicted"/>
<dbReference type="InterPro" id="IPR011473">
    <property type="entry name" value="DUF1579"/>
</dbReference>
<evidence type="ECO:0000313" key="2">
    <source>
        <dbReference type="Proteomes" id="UP001501725"/>
    </source>
</evidence>
<comment type="caution">
    <text evidence="1">The sequence shown here is derived from an EMBL/GenBank/DDBJ whole genome shotgun (WGS) entry which is preliminary data.</text>
</comment>
<evidence type="ECO:0000313" key="1">
    <source>
        <dbReference type="EMBL" id="GAA4324254.1"/>
    </source>
</evidence>
<protein>
    <recommendedName>
        <fullName evidence="3">DUF1579 domain-containing protein</fullName>
    </recommendedName>
</protein>
<dbReference type="Proteomes" id="UP001501725">
    <property type="component" value="Unassembled WGS sequence"/>
</dbReference>
<dbReference type="EMBL" id="BAABGY010000005">
    <property type="protein sequence ID" value="GAA4324254.1"/>
    <property type="molecule type" value="Genomic_DNA"/>
</dbReference>
<sequence>MKKMILPLFALAALASCQEEKKPAEAPVVAAANTENKTEAPAPAKAMPDQATMEKNWKDYMTPGTEHGLLAEAKGDWVGEMKMWQAPGAPPDSSTIQQENRMLLGGRYQQSIAKGNVMTMPFEGISTVGFDNHKKKYVSTWIDNMGTGVMNMEGSWDATTKTINFTGKMINPATKAEEDVRETFTILDKDHHLMTMYGTGPDGKEFKTMQIHYTRKK</sequence>
<organism evidence="1 2">
    <name type="scientific">Flaviaesturariibacter amylovorans</name>
    <dbReference type="NCBI Taxonomy" id="1084520"/>
    <lineage>
        <taxon>Bacteria</taxon>
        <taxon>Pseudomonadati</taxon>
        <taxon>Bacteroidota</taxon>
        <taxon>Chitinophagia</taxon>
        <taxon>Chitinophagales</taxon>
        <taxon>Chitinophagaceae</taxon>
        <taxon>Flaviaestuariibacter</taxon>
    </lineage>
</organism>
<dbReference type="PROSITE" id="PS51257">
    <property type="entry name" value="PROKAR_LIPOPROTEIN"/>
    <property type="match status" value="1"/>
</dbReference>
<gene>
    <name evidence="1" type="ORF">GCM10023184_11530</name>
</gene>
<evidence type="ECO:0008006" key="3">
    <source>
        <dbReference type="Google" id="ProtNLM"/>
    </source>
</evidence>
<dbReference type="RefSeq" id="WP_345254126.1">
    <property type="nucleotide sequence ID" value="NZ_BAABGY010000005.1"/>
</dbReference>
<reference evidence="2" key="1">
    <citation type="journal article" date="2019" name="Int. J. Syst. Evol. Microbiol.">
        <title>The Global Catalogue of Microorganisms (GCM) 10K type strain sequencing project: providing services to taxonomists for standard genome sequencing and annotation.</title>
        <authorList>
            <consortium name="The Broad Institute Genomics Platform"/>
            <consortium name="The Broad Institute Genome Sequencing Center for Infectious Disease"/>
            <person name="Wu L."/>
            <person name="Ma J."/>
        </authorList>
    </citation>
    <scope>NUCLEOTIDE SEQUENCE [LARGE SCALE GENOMIC DNA]</scope>
    <source>
        <strain evidence="2">JCM 17919</strain>
    </source>
</reference>
<accession>A0ABP8GHR5</accession>
<dbReference type="Pfam" id="PF07617">
    <property type="entry name" value="DUF1579"/>
    <property type="match status" value="1"/>
</dbReference>